<keyword evidence="2" id="KW-0067">ATP-binding</keyword>
<dbReference type="PANTHER" id="PTHR43788">
    <property type="entry name" value="DNA2/NAM7 HELICASE FAMILY MEMBER"/>
    <property type="match status" value="1"/>
</dbReference>
<dbReference type="SUPFAM" id="SSF52540">
    <property type="entry name" value="P-loop containing nucleoside triphosphate hydrolases"/>
    <property type="match status" value="1"/>
</dbReference>
<dbReference type="Gene3D" id="3.40.50.300">
    <property type="entry name" value="P-loop containing nucleotide triphosphate hydrolases"/>
    <property type="match status" value="2"/>
</dbReference>
<dbReference type="CDD" id="cd17933">
    <property type="entry name" value="DEXSc_RecD-like"/>
    <property type="match status" value="1"/>
</dbReference>
<dbReference type="GO" id="GO:0006310">
    <property type="term" value="P:DNA recombination"/>
    <property type="evidence" value="ECO:0007669"/>
    <property type="project" value="TreeGrafter"/>
</dbReference>
<evidence type="ECO:0000313" key="4">
    <source>
        <dbReference type="EMBL" id="ALO14487.1"/>
    </source>
</evidence>
<keyword evidence="1" id="KW-0547">Nucleotide-binding</keyword>
<dbReference type="GO" id="GO:0005524">
    <property type="term" value="F:ATP binding"/>
    <property type="evidence" value="ECO:0007669"/>
    <property type="project" value="UniProtKB-KW"/>
</dbReference>
<dbReference type="PANTHER" id="PTHR43788:SF6">
    <property type="entry name" value="DNA HELICASE B"/>
    <property type="match status" value="1"/>
</dbReference>
<feature type="domain" description="UvrD-like helicase C-terminal" evidence="3">
    <location>
        <begin position="416"/>
        <end position="467"/>
    </location>
</feature>
<sequence>MIERQLSSLIIKELGFEPTNDQLQASSVTSTFLVDYDKNDLRERVLMIRGYAGTGKTSLIGALVRVLDKYKKRSVLLAPTGRAAKVFSFYAKKQASTIHKKIYRQQSGKEFNSPFSVDRNLHKHTIFIVDEASMIGDQANSENMFGSGNLLADLLRYVYSGEACQLILVGDVAQLPPVGLTLSPALRETVISEFGKDVRVCTLREVIRQTRESGILLNATRIRTQLAEKKYEIPRFKIDGLPDIERLSGNDFVEVLQDAYQKKGLHNVAVVTRSNKQANMYNQGIRNQVLWYESELTPDDRLMVVKNNYYWARDFDNTDFIANGDFIKIIAIKKYEEKYGFRFADVTIMPEDYTDTEIDVKIILDALISEAPNLNGQQNKDLFYSIEGEYSQIKSKKKRFEAIREDPYYNALQVKYAYAFTCHKSQGGQWDTVFVDPGYFTEDMLGVDYLRWLYTAFTRAQNKLYLVNFKNEFFDEA</sequence>
<evidence type="ECO:0000256" key="2">
    <source>
        <dbReference type="ARBA" id="ARBA00022840"/>
    </source>
</evidence>
<dbReference type="Pfam" id="PF13538">
    <property type="entry name" value="UvrD_C_2"/>
    <property type="match status" value="1"/>
</dbReference>
<dbReference type="InterPro" id="IPR027417">
    <property type="entry name" value="P-loop_NTPase"/>
</dbReference>
<dbReference type="CDD" id="cd18809">
    <property type="entry name" value="SF1_C_RecD"/>
    <property type="match status" value="1"/>
</dbReference>
<evidence type="ECO:0000256" key="1">
    <source>
        <dbReference type="ARBA" id="ARBA00022741"/>
    </source>
</evidence>
<dbReference type="OrthoDB" id="9803432at2"/>
<proteinExistence type="predicted"/>
<dbReference type="Pfam" id="PF13604">
    <property type="entry name" value="AAA_30"/>
    <property type="match status" value="1"/>
</dbReference>
<name>A0A0S2HWM3_9BACT</name>
<dbReference type="RefSeq" id="WP_057952028.1">
    <property type="nucleotide sequence ID" value="NZ_CP013118.1"/>
</dbReference>
<dbReference type="PATRIC" id="fig|1307839.3.peg.862"/>
<keyword evidence="4" id="KW-0540">Nuclease</keyword>
<protein>
    <submittedName>
        <fullName evidence="4">Exonuclease V subunit alpha</fullName>
    </submittedName>
</protein>
<evidence type="ECO:0000313" key="5">
    <source>
        <dbReference type="Proteomes" id="UP000064893"/>
    </source>
</evidence>
<keyword evidence="4" id="KW-0269">Exonuclease</keyword>
<dbReference type="InterPro" id="IPR050534">
    <property type="entry name" value="Coronavir_polyprotein_1ab"/>
</dbReference>
<dbReference type="GO" id="GO:0004527">
    <property type="term" value="F:exonuclease activity"/>
    <property type="evidence" value="ECO:0007669"/>
    <property type="project" value="UniProtKB-KW"/>
</dbReference>
<dbReference type="AlphaFoldDB" id="A0A0S2HWM3"/>
<evidence type="ECO:0000259" key="3">
    <source>
        <dbReference type="Pfam" id="PF13538"/>
    </source>
</evidence>
<dbReference type="STRING" id="1307839.L21SP5_00816"/>
<accession>A0A0S2HWM3</accession>
<dbReference type="KEGG" id="blq:L21SP5_00816"/>
<organism evidence="4 5">
    <name type="scientific">Salinivirga cyanobacteriivorans</name>
    <dbReference type="NCBI Taxonomy" id="1307839"/>
    <lineage>
        <taxon>Bacteria</taxon>
        <taxon>Pseudomonadati</taxon>
        <taxon>Bacteroidota</taxon>
        <taxon>Bacteroidia</taxon>
        <taxon>Bacteroidales</taxon>
        <taxon>Salinivirgaceae</taxon>
        <taxon>Salinivirga</taxon>
    </lineage>
</organism>
<reference evidence="4 5" key="1">
    <citation type="submission" date="2015-11" db="EMBL/GenBank/DDBJ databases">
        <title>Description and complete genome sequence of a novel strain predominating in hypersaline microbial mats and representing a new family of the Bacteriodetes phylum.</title>
        <authorList>
            <person name="Spring S."/>
            <person name="Bunk B."/>
            <person name="Sproer C."/>
            <person name="Klenk H.-P."/>
        </authorList>
    </citation>
    <scope>NUCLEOTIDE SEQUENCE [LARGE SCALE GENOMIC DNA]</scope>
    <source>
        <strain evidence="4 5">L21-Spi-D4</strain>
    </source>
</reference>
<dbReference type="Proteomes" id="UP000064893">
    <property type="component" value="Chromosome"/>
</dbReference>
<dbReference type="InterPro" id="IPR027785">
    <property type="entry name" value="UvrD-like_helicase_C"/>
</dbReference>
<dbReference type="EMBL" id="CP013118">
    <property type="protein sequence ID" value="ALO14487.1"/>
    <property type="molecule type" value="Genomic_DNA"/>
</dbReference>
<gene>
    <name evidence="4" type="ORF">L21SP5_00816</name>
</gene>
<keyword evidence="4" id="KW-0378">Hydrolase</keyword>
<dbReference type="GO" id="GO:0017116">
    <property type="term" value="F:single-stranded DNA helicase activity"/>
    <property type="evidence" value="ECO:0007669"/>
    <property type="project" value="TreeGrafter"/>
</dbReference>
<dbReference type="GO" id="GO:0009338">
    <property type="term" value="C:exodeoxyribonuclease V complex"/>
    <property type="evidence" value="ECO:0007669"/>
    <property type="project" value="TreeGrafter"/>
</dbReference>
<keyword evidence="5" id="KW-1185">Reference proteome</keyword>